<proteinExistence type="predicted"/>
<dbReference type="Proteomes" id="UP000793456">
    <property type="component" value="Chromosome I"/>
</dbReference>
<evidence type="ECO:0000313" key="1">
    <source>
        <dbReference type="EMBL" id="TMS23279.1"/>
    </source>
</evidence>
<protein>
    <submittedName>
        <fullName evidence="1">Uncharacterized protein</fullName>
    </submittedName>
</protein>
<gene>
    <name evidence="1" type="ORF">E3U43_008585</name>
</gene>
<keyword evidence="2" id="KW-1185">Reference proteome</keyword>
<accession>A0ACD3RUW5</accession>
<reference evidence="1" key="1">
    <citation type="submission" date="2018-11" db="EMBL/GenBank/DDBJ databases">
        <title>The sequence and de novo assembly of Larimichthys crocea genome using PacBio and Hi-C technologies.</title>
        <authorList>
            <person name="Xu P."/>
            <person name="Chen B."/>
            <person name="Zhou Z."/>
            <person name="Ke Q."/>
            <person name="Wu Y."/>
            <person name="Bai H."/>
            <person name="Pu F."/>
        </authorList>
    </citation>
    <scope>NUCLEOTIDE SEQUENCE</scope>
    <source>
        <tissue evidence="1">Muscle</tissue>
    </source>
</reference>
<comment type="caution">
    <text evidence="1">The sequence shown here is derived from an EMBL/GenBank/DDBJ whole genome shotgun (WGS) entry which is preliminary data.</text>
</comment>
<evidence type="ECO:0000313" key="2">
    <source>
        <dbReference type="Proteomes" id="UP000793456"/>
    </source>
</evidence>
<dbReference type="EMBL" id="CM011674">
    <property type="protein sequence ID" value="TMS23279.1"/>
    <property type="molecule type" value="Genomic_DNA"/>
</dbReference>
<name>A0ACD3RUW5_LARCR</name>
<organism evidence="1 2">
    <name type="scientific">Larimichthys crocea</name>
    <name type="common">Large yellow croaker</name>
    <name type="synonym">Pseudosciaena crocea</name>
    <dbReference type="NCBI Taxonomy" id="215358"/>
    <lineage>
        <taxon>Eukaryota</taxon>
        <taxon>Metazoa</taxon>
        <taxon>Chordata</taxon>
        <taxon>Craniata</taxon>
        <taxon>Vertebrata</taxon>
        <taxon>Euteleostomi</taxon>
        <taxon>Actinopterygii</taxon>
        <taxon>Neopterygii</taxon>
        <taxon>Teleostei</taxon>
        <taxon>Neoteleostei</taxon>
        <taxon>Acanthomorphata</taxon>
        <taxon>Eupercaria</taxon>
        <taxon>Sciaenidae</taxon>
        <taxon>Larimichthys</taxon>
    </lineage>
</organism>
<sequence length="104" mass="11786">MDIHQRQHTPQHQSFSILGGLLLESHGKKGPSERQDTVSRDQQDDNNCKGRKDCGKPVANDYPIEASIMYIIHLLQQLMHMSFLDFHCVTNQTLDALRLVGGCK</sequence>